<sequence length="182" mass="20814">MLVVLWKRVLSEVLSGFLPRDYLFALHGRPLLGQVRDNALCKLLALACFGPSLLFFLLLGRALAGQLPDNGFIPFLNRVDRTLRCLRWFGHFLCRLLRRCLWAVWFRCKPTASRTSLLARGRRLDRLLALVGRRHIVGRTVLHRIGHIVGGLWVNVRAWCEATTRTAARTDWFGRTRIAATA</sequence>
<gene>
    <name evidence="2" type="ORF">C475_11730</name>
</gene>
<keyword evidence="1" id="KW-0812">Transmembrane</keyword>
<feature type="transmembrane region" description="Helical" evidence="1">
    <location>
        <begin position="39"/>
        <end position="59"/>
    </location>
</feature>
<evidence type="ECO:0000256" key="1">
    <source>
        <dbReference type="SAM" id="Phobius"/>
    </source>
</evidence>
<keyword evidence="3" id="KW-1185">Reference proteome</keyword>
<reference evidence="2 3" key="1">
    <citation type="journal article" date="2014" name="PLoS Genet.">
        <title>Phylogenetically driven sequencing of extremely halophilic archaea reveals strategies for static and dynamic osmo-response.</title>
        <authorList>
            <person name="Becker E.A."/>
            <person name="Seitzer P.M."/>
            <person name="Tritt A."/>
            <person name="Larsen D."/>
            <person name="Krusor M."/>
            <person name="Yao A.I."/>
            <person name="Wu D."/>
            <person name="Madern D."/>
            <person name="Eisen J.A."/>
            <person name="Darling A.E."/>
            <person name="Facciotti M.T."/>
        </authorList>
    </citation>
    <scope>NUCLEOTIDE SEQUENCE [LARGE SCALE GENOMIC DNA]</scope>
    <source>
        <strain evidence="2 3">2-9-1</strain>
    </source>
</reference>
<name>M0CNQ5_9EURY</name>
<dbReference type="AlphaFoldDB" id="M0CNQ5"/>
<keyword evidence="1" id="KW-0472">Membrane</keyword>
<organism evidence="2 3">
    <name type="scientific">Halosimplex carlsbadense 2-9-1</name>
    <dbReference type="NCBI Taxonomy" id="797114"/>
    <lineage>
        <taxon>Archaea</taxon>
        <taxon>Methanobacteriati</taxon>
        <taxon>Methanobacteriota</taxon>
        <taxon>Stenosarchaea group</taxon>
        <taxon>Halobacteria</taxon>
        <taxon>Halobacteriales</taxon>
        <taxon>Haloarculaceae</taxon>
        <taxon>Halosimplex</taxon>
    </lineage>
</organism>
<keyword evidence="1" id="KW-1133">Transmembrane helix</keyword>
<dbReference type="EMBL" id="AOIU01000028">
    <property type="protein sequence ID" value="ELZ24905.1"/>
    <property type="molecule type" value="Genomic_DNA"/>
</dbReference>
<proteinExistence type="predicted"/>
<accession>M0CNQ5</accession>
<evidence type="ECO:0000313" key="2">
    <source>
        <dbReference type="EMBL" id="ELZ24905.1"/>
    </source>
</evidence>
<evidence type="ECO:0000313" key="3">
    <source>
        <dbReference type="Proteomes" id="UP000011626"/>
    </source>
</evidence>
<comment type="caution">
    <text evidence="2">The sequence shown here is derived from an EMBL/GenBank/DDBJ whole genome shotgun (WGS) entry which is preliminary data.</text>
</comment>
<protein>
    <submittedName>
        <fullName evidence="2">Uncharacterized protein</fullName>
    </submittedName>
</protein>
<dbReference type="Proteomes" id="UP000011626">
    <property type="component" value="Unassembled WGS sequence"/>
</dbReference>